<dbReference type="Gene3D" id="3.40.50.1820">
    <property type="entry name" value="alpha/beta hydrolase"/>
    <property type="match status" value="1"/>
</dbReference>
<accession>A0A2V1D2Y0</accession>
<dbReference type="EMBL" id="KZ805744">
    <property type="protein sequence ID" value="PVH91979.1"/>
    <property type="molecule type" value="Genomic_DNA"/>
</dbReference>
<proteinExistence type="inferred from homology"/>
<feature type="domain" description="Phospholipase/carboxylesterase/thioesterase" evidence="2">
    <location>
        <begin position="7"/>
        <end position="231"/>
    </location>
</feature>
<dbReference type="GO" id="GO:0008474">
    <property type="term" value="F:palmitoyl-(protein) hydrolase activity"/>
    <property type="evidence" value="ECO:0007669"/>
    <property type="project" value="TreeGrafter"/>
</dbReference>
<name>A0A2V1D2Y0_9PLEO</name>
<keyword evidence="4" id="KW-1185">Reference proteome</keyword>
<evidence type="ECO:0000259" key="2">
    <source>
        <dbReference type="Pfam" id="PF02230"/>
    </source>
</evidence>
<dbReference type="InterPro" id="IPR050565">
    <property type="entry name" value="LYPA1-2/EST-like"/>
</dbReference>
<comment type="similarity">
    <text evidence="1">Belongs to the AB hydrolase superfamily. AB hydrolase 2 family.</text>
</comment>
<sequence>MPTLSIHVVSPTATHTHTIIFLHGRGSNAKEFASEFFESQASDDRFLTDIFPSYKWVFPCAAIRYAGNEQEEMHQWFDIASVREPHHRPEIQLEGLRESVQGIRDIIGKEAEEIGGYEKLFVAGISQGCATGIIAALTEGNQLAGFIGISSWLPFPVSKKLHLEVYGLGTAVQMPVLLEHAEDDGVVPIVNGRELSEGLRGIGMKVKWKKYVNGGHWVNEPEGIDDMVSFMKRYDKIG</sequence>
<gene>
    <name evidence="3" type="ORF">DM02DRAFT_702021</name>
</gene>
<keyword evidence="3" id="KW-0378">Hydrolase</keyword>
<dbReference type="OrthoDB" id="2418081at2759"/>
<evidence type="ECO:0000256" key="1">
    <source>
        <dbReference type="ARBA" id="ARBA00006499"/>
    </source>
</evidence>
<evidence type="ECO:0000313" key="3">
    <source>
        <dbReference type="EMBL" id="PVH91979.1"/>
    </source>
</evidence>
<dbReference type="InterPro" id="IPR029058">
    <property type="entry name" value="AB_hydrolase_fold"/>
</dbReference>
<organism evidence="3 4">
    <name type="scientific">Periconia macrospinosa</name>
    <dbReference type="NCBI Taxonomy" id="97972"/>
    <lineage>
        <taxon>Eukaryota</taxon>
        <taxon>Fungi</taxon>
        <taxon>Dikarya</taxon>
        <taxon>Ascomycota</taxon>
        <taxon>Pezizomycotina</taxon>
        <taxon>Dothideomycetes</taxon>
        <taxon>Pleosporomycetidae</taxon>
        <taxon>Pleosporales</taxon>
        <taxon>Massarineae</taxon>
        <taxon>Periconiaceae</taxon>
        <taxon>Periconia</taxon>
    </lineage>
</organism>
<dbReference type="GO" id="GO:0052689">
    <property type="term" value="F:carboxylic ester hydrolase activity"/>
    <property type="evidence" value="ECO:0007669"/>
    <property type="project" value="TreeGrafter"/>
</dbReference>
<dbReference type="GO" id="GO:0005737">
    <property type="term" value="C:cytoplasm"/>
    <property type="evidence" value="ECO:0007669"/>
    <property type="project" value="TreeGrafter"/>
</dbReference>
<dbReference type="AlphaFoldDB" id="A0A2V1D2Y0"/>
<dbReference type="Pfam" id="PF02230">
    <property type="entry name" value="Abhydrolase_2"/>
    <property type="match status" value="1"/>
</dbReference>
<dbReference type="InterPro" id="IPR003140">
    <property type="entry name" value="PLipase/COase/thioEstase"/>
</dbReference>
<dbReference type="PANTHER" id="PTHR10655">
    <property type="entry name" value="LYSOPHOSPHOLIPASE-RELATED"/>
    <property type="match status" value="1"/>
</dbReference>
<dbReference type="SUPFAM" id="SSF53474">
    <property type="entry name" value="alpha/beta-Hydrolases"/>
    <property type="match status" value="1"/>
</dbReference>
<evidence type="ECO:0000313" key="4">
    <source>
        <dbReference type="Proteomes" id="UP000244855"/>
    </source>
</evidence>
<dbReference type="Proteomes" id="UP000244855">
    <property type="component" value="Unassembled WGS sequence"/>
</dbReference>
<dbReference type="STRING" id="97972.A0A2V1D2Y0"/>
<dbReference type="PANTHER" id="PTHR10655:SF63">
    <property type="entry name" value="PHOSPHOLIPASE_CARBOXYLESTERASE_THIOESTERASE DOMAIN-CONTAINING PROTEIN"/>
    <property type="match status" value="1"/>
</dbReference>
<protein>
    <submittedName>
        <fullName evidence="3">Alpha/beta-hydrolase</fullName>
    </submittedName>
</protein>
<reference evidence="3 4" key="1">
    <citation type="journal article" date="2018" name="Sci. Rep.">
        <title>Comparative genomics provides insights into the lifestyle and reveals functional heterogeneity of dark septate endophytic fungi.</title>
        <authorList>
            <person name="Knapp D.G."/>
            <person name="Nemeth J.B."/>
            <person name="Barry K."/>
            <person name="Hainaut M."/>
            <person name="Henrissat B."/>
            <person name="Johnson J."/>
            <person name="Kuo A."/>
            <person name="Lim J.H.P."/>
            <person name="Lipzen A."/>
            <person name="Nolan M."/>
            <person name="Ohm R.A."/>
            <person name="Tamas L."/>
            <person name="Grigoriev I.V."/>
            <person name="Spatafora J.W."/>
            <person name="Nagy L.G."/>
            <person name="Kovacs G.M."/>
        </authorList>
    </citation>
    <scope>NUCLEOTIDE SEQUENCE [LARGE SCALE GENOMIC DNA]</scope>
    <source>
        <strain evidence="3 4">DSE2036</strain>
    </source>
</reference>